<dbReference type="InterPro" id="IPR007131">
    <property type="entry name" value="SHD1"/>
</dbReference>
<evidence type="ECO:0000256" key="2">
    <source>
        <dbReference type="ARBA" id="ARBA00004134"/>
    </source>
</evidence>
<evidence type="ECO:0000256" key="7">
    <source>
        <dbReference type="ARBA" id="ARBA00022475"/>
    </source>
</evidence>
<accession>A0A1J7K3Q6</accession>
<feature type="compositionally biased region" description="Low complexity" evidence="16">
    <location>
        <begin position="987"/>
        <end position="997"/>
    </location>
</feature>
<name>A0A1J7K3Q6_9PEZI</name>
<evidence type="ECO:0000256" key="3">
    <source>
        <dbReference type="ARBA" id="ARBA00004413"/>
    </source>
</evidence>
<proteinExistence type="inferred from homology"/>
<dbReference type="PROSITE" id="PS50002">
    <property type="entry name" value="SH3"/>
    <property type="match status" value="3"/>
</dbReference>
<dbReference type="GO" id="GO:0043130">
    <property type="term" value="F:ubiquitin binding"/>
    <property type="evidence" value="ECO:0007669"/>
    <property type="project" value="InterPro"/>
</dbReference>
<evidence type="ECO:0000313" key="19">
    <source>
        <dbReference type="Proteomes" id="UP000182658"/>
    </source>
</evidence>
<dbReference type="GO" id="GO:0000147">
    <property type="term" value="P:actin cortical patch assembly"/>
    <property type="evidence" value="ECO:0007669"/>
    <property type="project" value="TreeGrafter"/>
</dbReference>
<dbReference type="EMBL" id="KV875093">
    <property type="protein sequence ID" value="OIW34810.1"/>
    <property type="molecule type" value="Genomic_DNA"/>
</dbReference>
<evidence type="ECO:0000259" key="17">
    <source>
        <dbReference type="PROSITE" id="PS50002"/>
    </source>
</evidence>
<organism evidence="18 19">
    <name type="scientific">Coniochaeta ligniaria NRRL 30616</name>
    <dbReference type="NCBI Taxonomy" id="1408157"/>
    <lineage>
        <taxon>Eukaryota</taxon>
        <taxon>Fungi</taxon>
        <taxon>Dikarya</taxon>
        <taxon>Ascomycota</taxon>
        <taxon>Pezizomycotina</taxon>
        <taxon>Sordariomycetes</taxon>
        <taxon>Sordariomycetidae</taxon>
        <taxon>Coniochaetales</taxon>
        <taxon>Coniochaetaceae</taxon>
        <taxon>Coniochaeta</taxon>
    </lineage>
</organism>
<evidence type="ECO:0000256" key="14">
    <source>
        <dbReference type="ARBA" id="ARBA00023212"/>
    </source>
</evidence>
<feature type="region of interest" description="Disordered" evidence="16">
    <location>
        <begin position="1060"/>
        <end position="1102"/>
    </location>
</feature>
<dbReference type="InterPro" id="IPR013761">
    <property type="entry name" value="SAM/pointed_sf"/>
</dbReference>
<dbReference type="Gene3D" id="2.30.30.40">
    <property type="entry name" value="SH3 Domains"/>
    <property type="match status" value="3"/>
</dbReference>
<dbReference type="Proteomes" id="UP000182658">
    <property type="component" value="Unassembled WGS sequence"/>
</dbReference>
<keyword evidence="8" id="KW-0963">Cytoplasm</keyword>
<evidence type="ECO:0000256" key="6">
    <source>
        <dbReference type="ARBA" id="ARBA00022443"/>
    </source>
</evidence>
<evidence type="ECO:0000256" key="12">
    <source>
        <dbReference type="ARBA" id="ARBA00023136"/>
    </source>
</evidence>
<feature type="region of interest" description="Disordered" evidence="16">
    <location>
        <begin position="444"/>
        <end position="567"/>
    </location>
</feature>
<evidence type="ECO:0000256" key="16">
    <source>
        <dbReference type="SAM" id="MobiDB-lite"/>
    </source>
</evidence>
<keyword evidence="9" id="KW-0254">Endocytosis</keyword>
<dbReference type="Pfam" id="PF00018">
    <property type="entry name" value="SH3_1"/>
    <property type="match status" value="3"/>
</dbReference>
<sequence>MAFLGVYRALYDYAPQAEGELQISEGDLLYVLEKSEDDDWWKAKKKASEDDEDEPSGLIPSNYIEEAQSLGHARALYEYTRQTDEEISFPEEAKLEVFDTSDPDWILVGHDGEYGFAPANYIELGDGDGHQQPQTDDDDEAPPALPQRSAAPDLASPPLPARNVSEPSSPAAPNPAAALANVMGGRSVSSSHAPAPLQLPPRPQYHSEESEEDNKSPPLPTRPRGESLGSAVEQAYRSPPPPVVDRTSSPRDNDAYAASPQTPKFAPGGFHMYNINEMVSVMGRRKKMPTTLGINLKTGVILIAPERAQDGPSQEWSADRMTHYSREGKHVFMELVRPSKSVDFHAGAKDTAEEIVSALGELAGAVRAEGLREVIEAGTGRGGQKKGVVLYDFMAQGDDEVTVATGDDVIVIDDTKSEEWWHVRRLKNGKEGVVPSSYVEITGSVPTSNVTSPTTASHTPSHLLLSNGKSFAEQNRLDEERLTKEAVRAAARAEEKEKGKRGSEVGPGMRLPERNSSLSQGRDSNNGRQQRSGKRENGQREVSGSSRSSKSTDTSQEPDPSKVRTWTDRSKSFSVEAQFLGLKDGKLNLHKLNGVKIAVPVSKMSLEDLEYVERVTGISLDEDKPLSDLKKRSDAARGSSSAAPTRVGVSIEPQSKKPEYDWFQFFLSCEVAVGLCERYAQAFNRESIDESVLPDVDASVLRNLGLKEGDIIKVMRFLDNKFGRNKKSGGGEDGESGGGLFSGPGGTLRNNTRKGRPAPAVATSDVVDAKAFSLKDGPTGGSQPSPTTATPTGSSAATSAPAPAKKPTSGFDDDAWDVKPSRTPAAEPAPQPARAPEPAPAPTPTPAAAPKPPPLSGAMAELSLLSQPLEPTKAPPPAQPSINLPPAQPLQPQATAPAPAAPQLPQPTGASPAFFTGMQPPVINGQQQTGVAARQRPLAPQYTQGQGGALMPPPPARPLSAPQSAQPSAFTPPPLQPQMTGNPNMYQQPQQQIAPPGQSLAEINQARLLQQQYAQQMQQQQMMMPQPTGFVPQNQQFMQPQPTGFPNQFMPQQQQPMMNGPNQMQQSPFADPRPQQQQQFGMMPQPTGFQPQFQPQQQPQQFMPQPTGINSFLPPALEPQRTGMPFTQGFGNAPQQQAPPMQPLVPQKTGPPPPVRFGVSAEAKKLMPQATGRRANLAQATPNNPFGF</sequence>
<evidence type="ECO:0000256" key="11">
    <source>
        <dbReference type="ARBA" id="ARBA00022753"/>
    </source>
</evidence>
<dbReference type="InterPro" id="IPR056996">
    <property type="entry name" value="PH_SLA1"/>
</dbReference>
<feature type="compositionally biased region" description="Basic and acidic residues" evidence="16">
    <location>
        <begin position="475"/>
        <end position="503"/>
    </location>
</feature>
<dbReference type="CDD" id="cd11773">
    <property type="entry name" value="SH3_Sla1p_1"/>
    <property type="match status" value="1"/>
</dbReference>
<dbReference type="Pfam" id="PF24081">
    <property type="entry name" value="PH_SLA1"/>
    <property type="match status" value="1"/>
</dbReference>
<dbReference type="PANTHER" id="PTHR15735:SF19">
    <property type="entry name" value="ACTIN CYTOSKELETON-REGULATORY COMPLEX PROTEIN SLA1"/>
    <property type="match status" value="1"/>
</dbReference>
<dbReference type="Gene3D" id="1.10.150.50">
    <property type="entry name" value="Transcription Factor, Ets-1"/>
    <property type="match status" value="1"/>
</dbReference>
<evidence type="ECO:0000256" key="10">
    <source>
        <dbReference type="ARBA" id="ARBA00022737"/>
    </source>
</evidence>
<dbReference type="Pfam" id="PF03983">
    <property type="entry name" value="SHD1"/>
    <property type="match status" value="1"/>
</dbReference>
<dbReference type="GO" id="GO:0005886">
    <property type="term" value="C:plasma membrane"/>
    <property type="evidence" value="ECO:0007669"/>
    <property type="project" value="UniProtKB-SubCell"/>
</dbReference>
<evidence type="ECO:0000256" key="5">
    <source>
        <dbReference type="ARBA" id="ARBA00020357"/>
    </source>
</evidence>
<dbReference type="STRING" id="1408157.A0A1J7K3Q6"/>
<feature type="region of interest" description="Disordered" evidence="16">
    <location>
        <begin position="629"/>
        <end position="650"/>
    </location>
</feature>
<feature type="domain" description="SH3" evidence="17">
    <location>
        <begin position="382"/>
        <end position="444"/>
    </location>
</feature>
<feature type="domain" description="SH3" evidence="17">
    <location>
        <begin position="70"/>
        <end position="127"/>
    </location>
</feature>
<dbReference type="GO" id="GO:0042802">
    <property type="term" value="F:identical protein binding"/>
    <property type="evidence" value="ECO:0007669"/>
    <property type="project" value="InterPro"/>
</dbReference>
<feature type="compositionally biased region" description="Low complexity" evidence="16">
    <location>
        <begin position="958"/>
        <end position="969"/>
    </location>
</feature>
<evidence type="ECO:0000256" key="4">
    <source>
        <dbReference type="ARBA" id="ARBA00007948"/>
    </source>
</evidence>
<keyword evidence="14" id="KW-0206">Cytoskeleton</keyword>
<gene>
    <name evidence="18" type="ORF">CONLIGDRAFT_566813</name>
</gene>
<dbReference type="AlphaFoldDB" id="A0A1J7K3Q6"/>
<feature type="compositionally biased region" description="Gly residues" evidence="16">
    <location>
        <begin position="736"/>
        <end position="746"/>
    </location>
</feature>
<dbReference type="GO" id="GO:0010008">
    <property type="term" value="C:endosome membrane"/>
    <property type="evidence" value="ECO:0007669"/>
    <property type="project" value="UniProtKB-SubCell"/>
</dbReference>
<feature type="compositionally biased region" description="Low complexity" evidence="16">
    <location>
        <begin position="781"/>
        <end position="810"/>
    </location>
</feature>
<feature type="compositionally biased region" description="Low complexity" evidence="16">
    <location>
        <begin position="167"/>
        <end position="181"/>
    </location>
</feature>
<evidence type="ECO:0000256" key="1">
    <source>
        <dbReference type="ARBA" id="ARBA00004125"/>
    </source>
</evidence>
<comment type="similarity">
    <text evidence="4">Belongs to the SLA1 family.</text>
</comment>
<dbReference type="InterPro" id="IPR036028">
    <property type="entry name" value="SH3-like_dom_sf"/>
</dbReference>
<dbReference type="GO" id="GO:0030833">
    <property type="term" value="P:regulation of actin filament polymerization"/>
    <property type="evidence" value="ECO:0007669"/>
    <property type="project" value="TreeGrafter"/>
</dbReference>
<dbReference type="GO" id="GO:0030674">
    <property type="term" value="F:protein-macromolecule adaptor activity"/>
    <property type="evidence" value="ECO:0007669"/>
    <property type="project" value="InterPro"/>
</dbReference>
<evidence type="ECO:0000256" key="9">
    <source>
        <dbReference type="ARBA" id="ARBA00022583"/>
    </source>
</evidence>
<dbReference type="GO" id="GO:0030479">
    <property type="term" value="C:actin cortical patch"/>
    <property type="evidence" value="ECO:0007669"/>
    <property type="project" value="UniProtKB-SubCell"/>
</dbReference>
<keyword evidence="6 15" id="KW-0728">SH3 domain</keyword>
<dbReference type="SUPFAM" id="SSF50044">
    <property type="entry name" value="SH3-domain"/>
    <property type="match status" value="3"/>
</dbReference>
<dbReference type="SMART" id="SM00326">
    <property type="entry name" value="SH3"/>
    <property type="match status" value="3"/>
</dbReference>
<feature type="compositionally biased region" description="Polar residues" evidence="16">
    <location>
        <begin position="1178"/>
        <end position="1188"/>
    </location>
</feature>
<dbReference type="InParanoid" id="A0A1J7K3Q6"/>
<dbReference type="CDD" id="cd11775">
    <property type="entry name" value="SH3_Sla1p_3"/>
    <property type="match status" value="1"/>
</dbReference>
<dbReference type="OrthoDB" id="26539at2759"/>
<keyword evidence="13" id="KW-0009">Actin-binding</keyword>
<feature type="region of interest" description="Disordered" evidence="16">
    <location>
        <begin position="1131"/>
        <end position="1188"/>
    </location>
</feature>
<feature type="compositionally biased region" description="Low complexity" evidence="16">
    <location>
        <begin position="444"/>
        <end position="462"/>
    </location>
</feature>
<feature type="region of interest" description="Disordered" evidence="16">
    <location>
        <begin position="723"/>
        <end position="997"/>
    </location>
</feature>
<evidence type="ECO:0000256" key="13">
    <source>
        <dbReference type="ARBA" id="ARBA00023203"/>
    </source>
</evidence>
<reference evidence="18 19" key="1">
    <citation type="submission" date="2016-10" db="EMBL/GenBank/DDBJ databases">
        <title>Draft genome sequence of Coniochaeta ligniaria NRRL30616, a lignocellulolytic fungus for bioabatement of inhibitors in plant biomass hydrolysates.</title>
        <authorList>
            <consortium name="DOE Joint Genome Institute"/>
            <person name="Jimenez D.J."/>
            <person name="Hector R.E."/>
            <person name="Riley R."/>
            <person name="Sun H."/>
            <person name="Grigoriev I.V."/>
            <person name="Van Elsas J.D."/>
            <person name="Nichols N.N."/>
        </authorList>
    </citation>
    <scope>NUCLEOTIDE SEQUENCE [LARGE SCALE GENOMIC DNA]</scope>
    <source>
        <strain evidence="18 19">NRRL 30616</strain>
    </source>
</reference>
<dbReference type="PRINTS" id="PR00452">
    <property type="entry name" value="SH3DOMAIN"/>
</dbReference>
<feature type="compositionally biased region" description="Polar residues" evidence="16">
    <location>
        <begin position="514"/>
        <end position="530"/>
    </location>
</feature>
<dbReference type="GO" id="GO:0006897">
    <property type="term" value="P:endocytosis"/>
    <property type="evidence" value="ECO:0007669"/>
    <property type="project" value="UniProtKB-KW"/>
</dbReference>
<dbReference type="InterPro" id="IPR001452">
    <property type="entry name" value="SH3_domain"/>
</dbReference>
<dbReference type="GO" id="GO:0003779">
    <property type="term" value="F:actin binding"/>
    <property type="evidence" value="ECO:0007669"/>
    <property type="project" value="UniProtKB-KW"/>
</dbReference>
<feature type="compositionally biased region" description="Polar residues" evidence="16">
    <location>
        <begin position="977"/>
        <end position="986"/>
    </location>
</feature>
<evidence type="ECO:0000313" key="18">
    <source>
        <dbReference type="EMBL" id="OIW34810.1"/>
    </source>
</evidence>
<feature type="compositionally biased region" description="Pro residues" evidence="16">
    <location>
        <begin position="827"/>
        <end position="855"/>
    </location>
</feature>
<dbReference type="InterPro" id="IPR035821">
    <property type="entry name" value="Sla1_SH3_3"/>
</dbReference>
<keyword evidence="12" id="KW-0472">Membrane</keyword>
<dbReference type="GO" id="GO:0005634">
    <property type="term" value="C:nucleus"/>
    <property type="evidence" value="ECO:0007669"/>
    <property type="project" value="TreeGrafter"/>
</dbReference>
<keyword evidence="7" id="KW-1003">Cell membrane</keyword>
<dbReference type="Gene3D" id="2.30.30.700">
    <property type="entry name" value="SLA1 homology domain 1"/>
    <property type="match status" value="1"/>
</dbReference>
<keyword evidence="19" id="KW-1185">Reference proteome</keyword>
<evidence type="ECO:0000256" key="8">
    <source>
        <dbReference type="ARBA" id="ARBA00022490"/>
    </source>
</evidence>
<dbReference type="FunFam" id="2.30.30.40:FF:000256">
    <property type="entry name" value="Actin cytoskeleton-regulatory complex protein SLA1"/>
    <property type="match status" value="1"/>
</dbReference>
<keyword evidence="11" id="KW-0967">Endosome</keyword>
<feature type="region of interest" description="Disordered" evidence="16">
    <location>
        <begin position="118"/>
        <end position="263"/>
    </location>
</feature>
<evidence type="ECO:0000256" key="15">
    <source>
        <dbReference type="PROSITE-ProRule" id="PRU00192"/>
    </source>
</evidence>
<keyword evidence="10" id="KW-0677">Repeat</keyword>
<feature type="compositionally biased region" description="Low complexity" evidence="16">
    <location>
        <begin position="1134"/>
        <end position="1147"/>
    </location>
</feature>
<feature type="compositionally biased region" description="Low complexity" evidence="16">
    <location>
        <begin position="543"/>
        <end position="555"/>
    </location>
</feature>
<dbReference type="InterPro" id="IPR035800">
    <property type="entry name" value="Sla1_SH3_1"/>
</dbReference>
<dbReference type="PANTHER" id="PTHR15735">
    <property type="entry name" value="FCH AND DOUBLE SH3 DOMAINS PROTEIN"/>
    <property type="match status" value="1"/>
</dbReference>
<dbReference type="FunCoup" id="A0A1J7K3Q6">
    <property type="interactions" value="134"/>
</dbReference>
<comment type="subcellular location">
    <subcellularLocation>
        <location evidence="3">Cell membrane</location>
        <topology evidence="3">Peripheral membrane protein</topology>
        <orientation evidence="3">Cytoplasmic side</orientation>
    </subcellularLocation>
    <subcellularLocation>
        <location evidence="2">Cytoplasm</location>
        <location evidence="2">Cytoskeleton</location>
        <location evidence="2">Actin patch</location>
    </subcellularLocation>
    <subcellularLocation>
        <location evidence="1">Endosome membrane</location>
        <topology evidence="1">Peripheral membrane protein</topology>
        <orientation evidence="1">Cytoplasmic side</orientation>
    </subcellularLocation>
</comment>
<protein>
    <recommendedName>
        <fullName evidence="5">Actin cytoskeleton-regulatory complex protein SLA1</fullName>
    </recommendedName>
</protein>
<feature type="domain" description="SH3" evidence="17">
    <location>
        <begin position="2"/>
        <end position="69"/>
    </location>
</feature>